<dbReference type="Proteomes" id="UP001153148">
    <property type="component" value="Unassembled WGS sequence"/>
</dbReference>
<proteinExistence type="predicted"/>
<gene>
    <name evidence="1" type="ORF">TPAB3V08_LOCUS1050</name>
</gene>
<accession>A0ABN7NGU1</accession>
<organism evidence="1 2">
    <name type="scientific">Timema podura</name>
    <name type="common">Walking stick</name>
    <dbReference type="NCBI Taxonomy" id="61482"/>
    <lineage>
        <taxon>Eukaryota</taxon>
        <taxon>Metazoa</taxon>
        <taxon>Ecdysozoa</taxon>
        <taxon>Arthropoda</taxon>
        <taxon>Hexapoda</taxon>
        <taxon>Insecta</taxon>
        <taxon>Pterygota</taxon>
        <taxon>Neoptera</taxon>
        <taxon>Polyneoptera</taxon>
        <taxon>Phasmatodea</taxon>
        <taxon>Timematodea</taxon>
        <taxon>Timematoidea</taxon>
        <taxon>Timematidae</taxon>
        <taxon>Timema</taxon>
    </lineage>
</organism>
<protein>
    <submittedName>
        <fullName evidence="1">Uncharacterized protein</fullName>
    </submittedName>
</protein>
<evidence type="ECO:0000313" key="2">
    <source>
        <dbReference type="Proteomes" id="UP001153148"/>
    </source>
</evidence>
<evidence type="ECO:0000313" key="1">
    <source>
        <dbReference type="EMBL" id="CAG2054010.1"/>
    </source>
</evidence>
<keyword evidence="2" id="KW-1185">Reference proteome</keyword>
<reference evidence="1" key="1">
    <citation type="submission" date="2021-03" db="EMBL/GenBank/DDBJ databases">
        <authorList>
            <person name="Tran Van P."/>
        </authorList>
    </citation>
    <scope>NUCLEOTIDE SEQUENCE</scope>
</reference>
<name>A0ABN7NGU1_TIMPD</name>
<sequence>MASLVTKYLITLPIIGMFCMRERELESPSVVGLLLLKIFPFGNSSMLDTFPRQFRHSLVNITLKVIFSVFKTYKEPTAAFRGEGGCSLTRVCPRLRSHLSWIFSKSMEVNKWFTDKTMLRLTLNTLAHHSLRNPDLNYQKHNFRHVLRMNNHRFDTNHKDLDKPVPIHAGTRNQDFQTYYTIKILRAFPKQCNSSQLGQWELAHQWITTRP</sequence>
<comment type="caution">
    <text evidence="1">The sequence shown here is derived from an EMBL/GenBank/DDBJ whole genome shotgun (WGS) entry which is preliminary data.</text>
</comment>
<dbReference type="EMBL" id="CAJPIN010000895">
    <property type="protein sequence ID" value="CAG2054010.1"/>
    <property type="molecule type" value="Genomic_DNA"/>
</dbReference>